<keyword evidence="4 7" id="KW-1133">Transmembrane helix</keyword>
<dbReference type="Pfam" id="PF01534">
    <property type="entry name" value="Frizzled"/>
    <property type="match status" value="1"/>
</dbReference>
<keyword evidence="5 7" id="KW-0472">Membrane</keyword>
<evidence type="ECO:0000313" key="10">
    <source>
        <dbReference type="EMBL" id="KAG0325721.1"/>
    </source>
</evidence>
<gene>
    <name evidence="10" type="ORF">BGZ99_000241</name>
</gene>
<evidence type="ECO:0000256" key="7">
    <source>
        <dbReference type="SAM" id="Phobius"/>
    </source>
</evidence>
<feature type="signal peptide" evidence="8">
    <location>
        <begin position="1"/>
        <end position="29"/>
    </location>
</feature>
<dbReference type="Proteomes" id="UP000738325">
    <property type="component" value="Unassembled WGS sequence"/>
</dbReference>
<keyword evidence="6" id="KW-0675">Receptor</keyword>
<keyword evidence="11" id="KW-1185">Reference proteome</keyword>
<feature type="transmembrane region" description="Helical" evidence="7">
    <location>
        <begin position="316"/>
        <end position="340"/>
    </location>
</feature>
<name>A0A9P6RSH0_9FUNG</name>
<feature type="transmembrane region" description="Helical" evidence="7">
    <location>
        <begin position="352"/>
        <end position="372"/>
    </location>
</feature>
<dbReference type="Gene3D" id="1.20.1070.10">
    <property type="entry name" value="Rhodopsin 7-helix transmembrane proteins"/>
    <property type="match status" value="1"/>
</dbReference>
<feature type="transmembrane region" description="Helical" evidence="7">
    <location>
        <begin position="392"/>
        <end position="417"/>
    </location>
</feature>
<evidence type="ECO:0000313" key="11">
    <source>
        <dbReference type="Proteomes" id="UP000738325"/>
    </source>
</evidence>
<comment type="caution">
    <text evidence="10">The sequence shown here is derived from an EMBL/GenBank/DDBJ whole genome shotgun (WGS) entry which is preliminary data.</text>
</comment>
<evidence type="ECO:0000256" key="4">
    <source>
        <dbReference type="ARBA" id="ARBA00022989"/>
    </source>
</evidence>
<feature type="chain" id="PRO_5040288389" description="G-protein coupled receptors family 2 profile 2 domain-containing protein" evidence="8">
    <location>
        <begin position="30"/>
        <end position="572"/>
    </location>
</feature>
<reference evidence="10" key="1">
    <citation type="journal article" date="2020" name="Fungal Divers.">
        <title>Resolving the Mortierellaceae phylogeny through synthesis of multi-gene phylogenetics and phylogenomics.</title>
        <authorList>
            <person name="Vandepol N."/>
            <person name="Liber J."/>
            <person name="Desiro A."/>
            <person name="Na H."/>
            <person name="Kennedy M."/>
            <person name="Barry K."/>
            <person name="Grigoriev I.V."/>
            <person name="Miller A.N."/>
            <person name="O'Donnell K."/>
            <person name="Stajich J.E."/>
            <person name="Bonito G."/>
        </authorList>
    </citation>
    <scope>NUCLEOTIDE SEQUENCE</scope>
    <source>
        <strain evidence="10">REB-010B</strain>
    </source>
</reference>
<dbReference type="EMBL" id="JAAAIP010000103">
    <property type="protein sequence ID" value="KAG0325721.1"/>
    <property type="molecule type" value="Genomic_DNA"/>
</dbReference>
<evidence type="ECO:0000259" key="9">
    <source>
        <dbReference type="PROSITE" id="PS50261"/>
    </source>
</evidence>
<protein>
    <recommendedName>
        <fullName evidence="9">G-protein coupled receptors family 2 profile 2 domain-containing protein</fullName>
    </recommendedName>
</protein>
<comment type="similarity">
    <text evidence="2">Belongs to the G-protein coupled receptor Fz/Smo family.</text>
</comment>
<dbReference type="PANTHER" id="PTHR42058:SF1">
    <property type="entry name" value="G-PROTEIN COUPLED RECEPTORS FAMILY 2 PROFILE 2 DOMAIN-CONTAINING PROTEIN"/>
    <property type="match status" value="1"/>
</dbReference>
<dbReference type="AlphaFoldDB" id="A0A9P6RSH0"/>
<evidence type="ECO:0000256" key="2">
    <source>
        <dbReference type="ARBA" id="ARBA00008077"/>
    </source>
</evidence>
<dbReference type="GO" id="GO:0004888">
    <property type="term" value="F:transmembrane signaling receptor activity"/>
    <property type="evidence" value="ECO:0007669"/>
    <property type="project" value="InterPro"/>
</dbReference>
<dbReference type="InterPro" id="IPR017981">
    <property type="entry name" value="GPCR_2-like_7TM"/>
</dbReference>
<evidence type="ECO:0000256" key="3">
    <source>
        <dbReference type="ARBA" id="ARBA00022692"/>
    </source>
</evidence>
<dbReference type="GO" id="GO:0007166">
    <property type="term" value="P:cell surface receptor signaling pathway"/>
    <property type="evidence" value="ECO:0007669"/>
    <property type="project" value="InterPro"/>
</dbReference>
<feature type="transmembrane region" description="Helical" evidence="7">
    <location>
        <begin position="239"/>
        <end position="258"/>
    </location>
</feature>
<evidence type="ECO:0000256" key="8">
    <source>
        <dbReference type="SAM" id="SignalP"/>
    </source>
</evidence>
<evidence type="ECO:0000256" key="1">
    <source>
        <dbReference type="ARBA" id="ARBA00004141"/>
    </source>
</evidence>
<dbReference type="GO" id="GO:0016020">
    <property type="term" value="C:membrane"/>
    <property type="evidence" value="ECO:0007669"/>
    <property type="project" value="UniProtKB-SubCell"/>
</dbReference>
<keyword evidence="3 7" id="KW-0812">Transmembrane</keyword>
<dbReference type="InterPro" id="IPR000539">
    <property type="entry name" value="Frizzled/Smoothened_7TM"/>
</dbReference>
<accession>A0A9P6RSH0</accession>
<dbReference type="InterPro" id="IPR053247">
    <property type="entry name" value="GPCR_GPR1/git3-like"/>
</dbReference>
<feature type="transmembrane region" description="Helical" evidence="7">
    <location>
        <begin position="270"/>
        <end position="288"/>
    </location>
</feature>
<proteinExistence type="inferred from homology"/>
<evidence type="ECO:0000256" key="5">
    <source>
        <dbReference type="ARBA" id="ARBA00023136"/>
    </source>
</evidence>
<dbReference type="PANTHER" id="PTHR42058">
    <property type="entry name" value="G_PROTEIN_RECEP_F2_4 DOMAIN-CONTAINING PROTEIN"/>
    <property type="match status" value="1"/>
</dbReference>
<feature type="transmembrane region" description="Helical" evidence="7">
    <location>
        <begin position="454"/>
        <end position="476"/>
    </location>
</feature>
<comment type="subcellular location">
    <subcellularLocation>
        <location evidence="1">Membrane</location>
        <topology evidence="1">Multi-pass membrane protein</topology>
    </subcellularLocation>
</comment>
<dbReference type="OrthoDB" id="26203at2759"/>
<sequence length="572" mass="62388">MRRLSFLAKPMMGALASFVLLPMLRPAEAFGSMTPYNGTYCQGFIDYQVWLPDGATVALVEQDLQAQGIDMIFQLPDPCKSTYLAYACSAAYPRPVSTPKSNTFDVLFACESTCLAVNTACAANIAYLQQLGVLPTSASVIPDCKAGIPGTDAYPNGPMQYQQDNSCNNIPLQSSNRTCASPITECVSPFVKDVVFETTNGLQNTDDSVCDCGCCLPCPQTNAFYKPGVLDTGFFVTDVLKGVSAVLALILVISYLVLPDKLNYPSNLILFAAIATVILSSAVTLSYGNPRRVQCAANGVTPALADNNKLCEVQGAWLLFGAISTTAWFSIVIVNLHLYTVWNSSWLSRRTWLAHIIGWLFPASIVAVAVITKSIGWNNTSMCMATQASANALLFYPLGAMMIPSILLHITTFVHIIRITLQSESSETKSASTLSSGRAARISHRRHVLNAFRIQWRAAALAFAVSVCVLVNWAFYITTPVTDVAWLSTWQMCIFLGGGTQEQCGEQFAKGHVPDLYLMLVAEGLVSSAGLWVFLLFFKKSLVFEWIGLLSSWECCGGKNRRKKEADQFYFV</sequence>
<feature type="transmembrane region" description="Helical" evidence="7">
    <location>
        <begin position="516"/>
        <end position="538"/>
    </location>
</feature>
<keyword evidence="8" id="KW-0732">Signal</keyword>
<evidence type="ECO:0000256" key="6">
    <source>
        <dbReference type="ARBA" id="ARBA00023170"/>
    </source>
</evidence>
<organism evidence="10 11">
    <name type="scientific">Dissophora globulifera</name>
    <dbReference type="NCBI Taxonomy" id="979702"/>
    <lineage>
        <taxon>Eukaryota</taxon>
        <taxon>Fungi</taxon>
        <taxon>Fungi incertae sedis</taxon>
        <taxon>Mucoromycota</taxon>
        <taxon>Mortierellomycotina</taxon>
        <taxon>Mortierellomycetes</taxon>
        <taxon>Mortierellales</taxon>
        <taxon>Mortierellaceae</taxon>
        <taxon>Dissophora</taxon>
    </lineage>
</organism>
<dbReference type="PROSITE" id="PS50261">
    <property type="entry name" value="G_PROTEIN_RECEP_F2_4"/>
    <property type="match status" value="1"/>
</dbReference>
<feature type="domain" description="G-protein coupled receptors family 2 profile 2" evidence="9">
    <location>
        <begin position="234"/>
        <end position="541"/>
    </location>
</feature>